<evidence type="ECO:0000313" key="6">
    <source>
        <dbReference type="EMBL" id="CAP50426.1"/>
    </source>
</evidence>
<organism evidence="6 7">
    <name type="scientific">Xanthomonas campestris pv. campestris (strain B100)</name>
    <dbReference type="NCBI Taxonomy" id="509169"/>
    <lineage>
        <taxon>Bacteria</taxon>
        <taxon>Pseudomonadati</taxon>
        <taxon>Pseudomonadota</taxon>
        <taxon>Gammaproteobacteria</taxon>
        <taxon>Lysobacterales</taxon>
        <taxon>Lysobacteraceae</taxon>
        <taxon>Xanthomonas</taxon>
    </lineage>
</organism>
<dbReference type="Gene3D" id="2.60.40.1180">
    <property type="entry name" value="Golgi alpha-mannosidase II"/>
    <property type="match status" value="1"/>
</dbReference>
<gene>
    <name evidence="6" type="primary">glgX2</name>
    <name evidence="6" type="ORF">XCCB100_1078</name>
</gene>
<feature type="region of interest" description="Disordered" evidence="4">
    <location>
        <begin position="542"/>
        <end position="565"/>
    </location>
</feature>
<sequence length="775" mass="87283">MTRDIEPKHQRITMPVADRAWLIDHPTTHAQPPSRHPTAAVTCLAQPHQQCLSPLMPACRFTRSCPMRHPASAAYATPSRIRQGRPFPRGAIFDGKGTNFALFSAHATRVELCLFDEQGNESRVDLPEYTNEIWHGYLPDVKPGQRYGYRVHGPYAPTEGHRFNHNKLLLDPYARELDGDLVWADELYGYTVGHPDGDLSFDERDSAPFMPKCVVVEDTYDWEDDARLLKPWNETVIYETHVRGYTMRNAQVPEAVRGTFAGLAQPSVLQYIKDLGITAVELLPVHAYLDDQHLLDKGLRNYWGYNTISFFALKSRYLSSGHRDEFRDMVKAMHKQGLEVILDVVYNHTAEGSELGPTLSFKGIDNASYYRLAEDKRYYINDTGTGNTLNLSNSRVIQFVNDSLRYWAGEMHVDGFRFDLATILGREPSGFDQRGGFLDACNQDPLLSEVKLIAEPWDCGPGGYQVGHFPPGWSEWNDKFRDNAREFWKGEDGKLAEFATRFTGSADLFDRRGRRPWASVNFITAHDGFTLRDLVSYNEKHNIDNGEDNRDGSSNDGSCNYGEEGETDNADILQLRERQMKNLLATLLLSQGTPMMLAGDERAQSQGGNNNTYCQDNEITWLDWENDPTDGRLTDFVKSLTALRKRYPILSRGRFLNGQYNEEAGLRDLTWLNPGGTEMDDAHWTDAGARSVGLLLEGKAQTSGVKERGNDATLLIVINAYHEGVTFTLPSSDEPVHWKLALSTDEALEVDSMPAGASEFLAPPRSITVFECKVG</sequence>
<dbReference type="InterPro" id="IPR011837">
    <property type="entry name" value="Glycogen_debranch_GlgX"/>
</dbReference>
<dbReference type="Pfam" id="PF02922">
    <property type="entry name" value="CBM_48"/>
    <property type="match status" value="1"/>
</dbReference>
<dbReference type="AlphaFoldDB" id="B0RPP1"/>
<dbReference type="InterPro" id="IPR017853">
    <property type="entry name" value="GH"/>
</dbReference>
<dbReference type="KEGG" id="xca:xcc-b100_1078"/>
<dbReference type="PANTHER" id="PTHR43002">
    <property type="entry name" value="GLYCOGEN DEBRANCHING ENZYME"/>
    <property type="match status" value="1"/>
</dbReference>
<feature type="domain" description="Glycosyl hydrolase family 13 catalytic" evidence="5">
    <location>
        <begin position="239"/>
        <end position="644"/>
    </location>
</feature>
<keyword evidence="3 6" id="KW-0326">Glycosidase</keyword>
<dbReference type="InterPro" id="IPR013780">
    <property type="entry name" value="Glyco_hydro_b"/>
</dbReference>
<dbReference type="EC" id="3.2.1.68" evidence="6"/>
<dbReference type="NCBIfam" id="TIGR02100">
    <property type="entry name" value="glgX_debranch"/>
    <property type="match status" value="1"/>
</dbReference>
<dbReference type="CDD" id="cd02856">
    <property type="entry name" value="E_set_GDE_Isoamylase_N"/>
    <property type="match status" value="1"/>
</dbReference>
<dbReference type="InterPro" id="IPR013783">
    <property type="entry name" value="Ig-like_fold"/>
</dbReference>
<dbReference type="InterPro" id="IPR006047">
    <property type="entry name" value="GH13_cat_dom"/>
</dbReference>
<keyword evidence="2 6" id="KW-0378">Hydrolase</keyword>
<dbReference type="InterPro" id="IPR014756">
    <property type="entry name" value="Ig_E-set"/>
</dbReference>
<proteinExistence type="inferred from homology"/>
<dbReference type="SUPFAM" id="SSF51011">
    <property type="entry name" value="Glycosyl hydrolase domain"/>
    <property type="match status" value="1"/>
</dbReference>
<evidence type="ECO:0000256" key="1">
    <source>
        <dbReference type="ARBA" id="ARBA00008061"/>
    </source>
</evidence>
<dbReference type="InterPro" id="IPR004193">
    <property type="entry name" value="Glyco_hydro_13_N"/>
</dbReference>
<dbReference type="HOGENOM" id="CLU_011725_1_1_6"/>
<dbReference type="GO" id="GO:0004135">
    <property type="term" value="F:amylo-alpha-1,6-glucosidase activity"/>
    <property type="evidence" value="ECO:0007669"/>
    <property type="project" value="InterPro"/>
</dbReference>
<dbReference type="EMBL" id="AM920689">
    <property type="protein sequence ID" value="CAP50426.1"/>
    <property type="molecule type" value="Genomic_DNA"/>
</dbReference>
<dbReference type="Proteomes" id="UP000001188">
    <property type="component" value="Chromosome"/>
</dbReference>
<comment type="similarity">
    <text evidence="1">Belongs to the glycosyl hydrolase 13 family.</text>
</comment>
<dbReference type="SMART" id="SM00642">
    <property type="entry name" value="Aamy"/>
    <property type="match status" value="1"/>
</dbReference>
<evidence type="ECO:0000259" key="5">
    <source>
        <dbReference type="SMART" id="SM00642"/>
    </source>
</evidence>
<name>B0RPP1_XANCB</name>
<evidence type="ECO:0000256" key="3">
    <source>
        <dbReference type="ARBA" id="ARBA00023295"/>
    </source>
</evidence>
<protein>
    <submittedName>
        <fullName evidence="6">Isoamylase</fullName>
        <ecNumber evidence="6">3.2.1.68</ecNumber>
    </submittedName>
</protein>
<dbReference type="InterPro" id="IPR044505">
    <property type="entry name" value="GlgX_Isoamylase_N_E_set"/>
</dbReference>
<dbReference type="Pfam" id="PF00128">
    <property type="entry name" value="Alpha-amylase"/>
    <property type="match status" value="1"/>
</dbReference>
<evidence type="ECO:0000256" key="2">
    <source>
        <dbReference type="ARBA" id="ARBA00022801"/>
    </source>
</evidence>
<dbReference type="SUPFAM" id="SSF51445">
    <property type="entry name" value="(Trans)glycosidases"/>
    <property type="match status" value="1"/>
</dbReference>
<evidence type="ECO:0000256" key="4">
    <source>
        <dbReference type="SAM" id="MobiDB-lite"/>
    </source>
</evidence>
<dbReference type="Gene3D" id="2.60.40.10">
    <property type="entry name" value="Immunoglobulins"/>
    <property type="match status" value="1"/>
</dbReference>
<accession>B0RPP1</accession>
<dbReference type="CDD" id="cd11326">
    <property type="entry name" value="AmyAc_Glg_debranch"/>
    <property type="match status" value="1"/>
</dbReference>
<dbReference type="SUPFAM" id="SSF81296">
    <property type="entry name" value="E set domains"/>
    <property type="match status" value="1"/>
</dbReference>
<feature type="compositionally biased region" description="Basic and acidic residues" evidence="4">
    <location>
        <begin position="542"/>
        <end position="553"/>
    </location>
</feature>
<dbReference type="Gene3D" id="3.20.20.80">
    <property type="entry name" value="Glycosidases"/>
    <property type="match status" value="1"/>
</dbReference>
<reference evidence="6 7" key="1">
    <citation type="journal article" date="2008" name="J. Biotechnol.">
        <title>The genome of Xanthomonas campestris pv. campestris B100 and its use for the reconstruction of metabolic pathways involved in xanthan biosynthesis.</title>
        <authorList>
            <person name="Vorholter F.J."/>
            <person name="Schneiker S."/>
            <person name="Goesmann A."/>
            <person name="Krause L."/>
            <person name="Bekel T."/>
            <person name="Kaiser O."/>
            <person name="Linke B."/>
            <person name="Patschkowski T."/>
            <person name="Ruckert C."/>
            <person name="Schmid J."/>
            <person name="Sidhu V.K."/>
            <person name="Sieber V."/>
            <person name="Tauch A."/>
            <person name="Watt S.A."/>
            <person name="Weisshaar B."/>
            <person name="Becker A."/>
            <person name="Niehaus K."/>
            <person name="Puhler A."/>
        </authorList>
    </citation>
    <scope>NUCLEOTIDE SEQUENCE [LARGE SCALE GENOMIC DNA]</scope>
    <source>
        <strain evidence="6 7">B100</strain>
    </source>
</reference>
<evidence type="ECO:0000313" key="7">
    <source>
        <dbReference type="Proteomes" id="UP000001188"/>
    </source>
</evidence>
<dbReference type="GO" id="GO:0019156">
    <property type="term" value="F:isoamylase activity"/>
    <property type="evidence" value="ECO:0007669"/>
    <property type="project" value="UniProtKB-EC"/>
</dbReference>
<dbReference type="GO" id="GO:0005980">
    <property type="term" value="P:glycogen catabolic process"/>
    <property type="evidence" value="ECO:0007669"/>
    <property type="project" value="InterPro"/>
</dbReference>